<evidence type="ECO:0000313" key="1">
    <source>
        <dbReference type="EMBL" id="KAK1145023.1"/>
    </source>
</evidence>
<comment type="caution">
    <text evidence="1">The sequence shown here is derived from an EMBL/GenBank/DDBJ whole genome shotgun (WGS) entry which is preliminary data.</text>
</comment>
<proteinExistence type="predicted"/>
<gene>
    <name evidence="1" type="ORF">N8T08_004738</name>
</gene>
<dbReference type="EMBL" id="JAOPJF010000027">
    <property type="protein sequence ID" value="KAK1145023.1"/>
    <property type="molecule type" value="Genomic_DNA"/>
</dbReference>
<sequence>MDGKSIKPRFADWLRRSSSQTGSEPLNAEQQIMEFLGAGSRQEISSEAYEQPPAYGPGEMAMPHQADSIHIRQRHDEPEIVYKALPPPFRSASQPPMLPSPSPVSHPLWKESRPSTISPIRHWERGSSGSKVADNTGLHECLGNLFQPYVETIKPAQEITIDDWLRAAIWWAVRGKVILTRAQTSGDSNFITDEEDDISSTEIADGLIDLGKAWWICHQVIAQDDFRIITTDPRIKNTPRGALLDQYRCVLKYLRPYDRQLETIFLGDTDLGRMMDLEKSLWVFYAPVTSYDAAILNDQRFAAWSIPLAFGDTDDLFHYASEFVKVTLFAQDEYSLAHSFHCMFSIIRTRSSWQTLGVIASQTHLVHITIQSNGQQGPKWNEIEWDVGRSSMLVKLRHGLFLDVKFTEENFKQFWEAAHHTVLAEIDMVAGQDEEILFDDAIKSCHYINHDRPIGFPAKPVKECRVRLFKITATVSSGPNNRRAHRGYRVFISTPPHMKIMHQVSHVLDNASPVVYSLLDADDGSPGLFLQIVEDGQKRSVFLYFHHAESRTLMHSLLVDLVPGPGETALRTFPVGSYVILECQTREPGAQGARHLEFGESLASVIEQTQGPEFTSNPYGKTTLSENLRVIIESDWGSITDRINIGPSELTIGLSVLDNTVLHLHRHPQQDLTITVARGLASNNFQSKVADVLQAVQAGPTIRRIKFETEKDLHQFQEAITGYKVIFDTVASRFFITRRRKLLSTLKHWDANITRIQVVQRGTKIQIVAFFHQFKLWKCINFAVKNMDEFERVDQRGEWGVRIKEAKYAPPTVDSGVSWYGFVCLEEMEYPTEHDDMIVMFGQPTV</sequence>
<evidence type="ECO:0000313" key="2">
    <source>
        <dbReference type="Proteomes" id="UP001177260"/>
    </source>
</evidence>
<organism evidence="1 2">
    <name type="scientific">Aspergillus melleus</name>
    <dbReference type="NCBI Taxonomy" id="138277"/>
    <lineage>
        <taxon>Eukaryota</taxon>
        <taxon>Fungi</taxon>
        <taxon>Dikarya</taxon>
        <taxon>Ascomycota</taxon>
        <taxon>Pezizomycotina</taxon>
        <taxon>Eurotiomycetes</taxon>
        <taxon>Eurotiomycetidae</taxon>
        <taxon>Eurotiales</taxon>
        <taxon>Aspergillaceae</taxon>
        <taxon>Aspergillus</taxon>
        <taxon>Aspergillus subgen. Circumdati</taxon>
    </lineage>
</organism>
<reference evidence="1 2" key="1">
    <citation type="journal article" date="2023" name="ACS Omega">
        <title>Identification of the Neoaspergillic Acid Biosynthesis Gene Cluster by Establishing an In Vitro CRISPR-Ribonucleoprotein Genetic System in Aspergillus melleus.</title>
        <authorList>
            <person name="Yuan B."/>
            <person name="Grau M.F."/>
            <person name="Murata R.M."/>
            <person name="Torok T."/>
            <person name="Venkateswaran K."/>
            <person name="Stajich J.E."/>
            <person name="Wang C.C.C."/>
        </authorList>
    </citation>
    <scope>NUCLEOTIDE SEQUENCE [LARGE SCALE GENOMIC DNA]</scope>
    <source>
        <strain evidence="1 2">IMV 1140</strain>
    </source>
</reference>
<protein>
    <submittedName>
        <fullName evidence="1">Uncharacterized protein</fullName>
    </submittedName>
</protein>
<name>A0ACC3B485_9EURO</name>
<dbReference type="Proteomes" id="UP001177260">
    <property type="component" value="Unassembled WGS sequence"/>
</dbReference>
<keyword evidence="2" id="KW-1185">Reference proteome</keyword>
<accession>A0ACC3B485</accession>